<reference evidence="1" key="1">
    <citation type="submission" date="2014-07" db="EMBL/GenBank/DDBJ databases">
        <authorList>
            <person name="Martin A.A"/>
            <person name="De Silva N."/>
        </authorList>
    </citation>
    <scope>NUCLEOTIDE SEQUENCE</scope>
</reference>
<protein>
    <submittedName>
        <fullName evidence="2">Ovule protein</fullName>
    </submittedName>
</protein>
<dbReference type="WBParaSite" id="SVE_0264100.1">
    <property type="protein sequence ID" value="SVE_0264100.1"/>
    <property type="gene ID" value="SVE_0264100"/>
</dbReference>
<accession>A0A0K0F1G6</accession>
<dbReference type="Proteomes" id="UP000035680">
    <property type="component" value="Unassembled WGS sequence"/>
</dbReference>
<keyword evidence="1" id="KW-1185">Reference proteome</keyword>
<dbReference type="AlphaFoldDB" id="A0A0K0F1G6"/>
<proteinExistence type="predicted"/>
<reference evidence="2" key="2">
    <citation type="submission" date="2015-08" db="UniProtKB">
        <authorList>
            <consortium name="WormBaseParasite"/>
        </authorList>
    </citation>
    <scope>IDENTIFICATION</scope>
</reference>
<evidence type="ECO:0000313" key="2">
    <source>
        <dbReference type="WBParaSite" id="SVE_0264100.1"/>
    </source>
</evidence>
<sequence>MGHSGLLESKNNKVLSSLKIGWEIIHGVKLDTVPTLMLNFLASSRIVVVELRSTISFNFSFSRTFTPLEFFFV</sequence>
<organism evidence="1 2">
    <name type="scientific">Strongyloides venezuelensis</name>
    <name type="common">Threadworm</name>
    <dbReference type="NCBI Taxonomy" id="75913"/>
    <lineage>
        <taxon>Eukaryota</taxon>
        <taxon>Metazoa</taxon>
        <taxon>Ecdysozoa</taxon>
        <taxon>Nematoda</taxon>
        <taxon>Chromadorea</taxon>
        <taxon>Rhabditida</taxon>
        <taxon>Tylenchina</taxon>
        <taxon>Panagrolaimomorpha</taxon>
        <taxon>Strongyloidoidea</taxon>
        <taxon>Strongyloididae</taxon>
        <taxon>Strongyloides</taxon>
    </lineage>
</organism>
<evidence type="ECO:0000313" key="1">
    <source>
        <dbReference type="Proteomes" id="UP000035680"/>
    </source>
</evidence>
<name>A0A0K0F1G6_STRVS</name>